<dbReference type="InterPro" id="IPR010982">
    <property type="entry name" value="Lambda_DNA-bd_dom_sf"/>
</dbReference>
<dbReference type="SMART" id="SM00530">
    <property type="entry name" value="HTH_XRE"/>
    <property type="match status" value="1"/>
</dbReference>
<proteinExistence type="predicted"/>
<dbReference type="CDD" id="cd00093">
    <property type="entry name" value="HTH_XRE"/>
    <property type="match status" value="1"/>
</dbReference>
<keyword evidence="3" id="KW-1185">Reference proteome</keyword>
<sequence length="177" mass="19954">MAVLHFCSFRQISRIKLHKLLTLAYGQGMAISWQDLKDARDAAGLTQRELARRIGVHQKTIVNWEASGVPKKSEYRVIRALGTHLPATSPSLEPATLRAVEPVSGRDSPSRIRRKLAEFSDIELLSELHDRAREREQQPDNVTPLRDYGSTEYIELTEEDLRVASHDDGGEPEFPNG</sequence>
<comment type="caution">
    <text evidence="2">The sequence shown here is derived from an EMBL/GenBank/DDBJ whole genome shotgun (WGS) entry which is preliminary data.</text>
</comment>
<dbReference type="InterPro" id="IPR001387">
    <property type="entry name" value="Cro/C1-type_HTH"/>
</dbReference>
<evidence type="ECO:0000313" key="3">
    <source>
        <dbReference type="Proteomes" id="UP000269438"/>
    </source>
</evidence>
<protein>
    <submittedName>
        <fullName evidence="2">XRE family transcriptional regulator</fullName>
    </submittedName>
</protein>
<dbReference type="AlphaFoldDB" id="A0A3L7AR83"/>
<dbReference type="Pfam" id="PF01381">
    <property type="entry name" value="HTH_3"/>
    <property type="match status" value="1"/>
</dbReference>
<dbReference type="EMBL" id="RCUY01000005">
    <property type="protein sequence ID" value="RLP83013.1"/>
    <property type="molecule type" value="Genomic_DNA"/>
</dbReference>
<feature type="domain" description="HTH cro/C1-type" evidence="1">
    <location>
        <begin position="36"/>
        <end position="65"/>
    </location>
</feature>
<organism evidence="2 3">
    <name type="scientific">Mycetocola lacteus</name>
    <dbReference type="NCBI Taxonomy" id="76637"/>
    <lineage>
        <taxon>Bacteria</taxon>
        <taxon>Bacillati</taxon>
        <taxon>Actinomycetota</taxon>
        <taxon>Actinomycetes</taxon>
        <taxon>Micrococcales</taxon>
        <taxon>Microbacteriaceae</taxon>
        <taxon>Mycetocola</taxon>
    </lineage>
</organism>
<dbReference type="OrthoDB" id="7428772at2"/>
<evidence type="ECO:0000259" key="1">
    <source>
        <dbReference type="PROSITE" id="PS50943"/>
    </source>
</evidence>
<dbReference type="Proteomes" id="UP000269438">
    <property type="component" value="Unassembled WGS sequence"/>
</dbReference>
<dbReference type="Gene3D" id="1.10.260.40">
    <property type="entry name" value="lambda repressor-like DNA-binding domains"/>
    <property type="match status" value="1"/>
</dbReference>
<dbReference type="GO" id="GO:0003677">
    <property type="term" value="F:DNA binding"/>
    <property type="evidence" value="ECO:0007669"/>
    <property type="project" value="InterPro"/>
</dbReference>
<gene>
    <name evidence="2" type="ORF">D9V34_07150</name>
</gene>
<dbReference type="PROSITE" id="PS50943">
    <property type="entry name" value="HTH_CROC1"/>
    <property type="match status" value="1"/>
</dbReference>
<dbReference type="SUPFAM" id="SSF47413">
    <property type="entry name" value="lambda repressor-like DNA-binding domains"/>
    <property type="match status" value="1"/>
</dbReference>
<accession>A0A3L7AR83</accession>
<reference evidence="2 3" key="1">
    <citation type="submission" date="2018-10" db="EMBL/GenBank/DDBJ databases">
        <authorList>
            <person name="Li J."/>
        </authorList>
    </citation>
    <scope>NUCLEOTIDE SEQUENCE [LARGE SCALE GENOMIC DNA]</scope>
    <source>
        <strain evidence="2 3">JCM 11654</strain>
    </source>
</reference>
<name>A0A3L7AR83_9MICO</name>
<evidence type="ECO:0000313" key="2">
    <source>
        <dbReference type="EMBL" id="RLP83013.1"/>
    </source>
</evidence>